<dbReference type="PANTHER" id="PTHR13009:SF22">
    <property type="entry name" value="LD43819P"/>
    <property type="match status" value="1"/>
</dbReference>
<dbReference type="EMBL" id="JBBNAF010000011">
    <property type="protein sequence ID" value="KAK9097646.1"/>
    <property type="molecule type" value="Genomic_DNA"/>
</dbReference>
<dbReference type="Gene3D" id="3.15.10.20">
    <property type="entry name" value="Activator of Hsp90 ATPase Aha1, N-terminal domain"/>
    <property type="match status" value="1"/>
</dbReference>
<accession>A0AAP0EQQ3</accession>
<sequence>MESSSGEAEAEAEAEVKGSSYTYWVREGVVDAAPLPLPRKLSNDEVAAIHQNTNNALGSVWNGAGTWEEKNLSSWANARIKELLACLPSLEFTTGKAQICQVSKCAGDAFVVTVRNKKRFGYTYQLTLKFKGEWQVQGEAKEINGHMQIPEFSFGELDDLQVDVQMSEDKDVGEEDKMRIAQDLKIFLQPIRGKLLQFEDEIKYR</sequence>
<dbReference type="GO" id="GO:0051087">
    <property type="term" value="F:protein-folding chaperone binding"/>
    <property type="evidence" value="ECO:0007669"/>
    <property type="project" value="InterPro"/>
</dbReference>
<dbReference type="SUPFAM" id="SSF103111">
    <property type="entry name" value="Activator of Hsp90 ATPase, Aha1"/>
    <property type="match status" value="1"/>
</dbReference>
<comment type="caution">
    <text evidence="3">The sequence shown here is derived from an EMBL/GenBank/DDBJ whole genome shotgun (WGS) entry which is preliminary data.</text>
</comment>
<comment type="similarity">
    <text evidence="1">Belongs to the AHA1 family.</text>
</comment>
<reference evidence="3 4" key="1">
    <citation type="submission" date="2024-01" db="EMBL/GenBank/DDBJ databases">
        <title>Genome assemblies of Stephania.</title>
        <authorList>
            <person name="Yang L."/>
        </authorList>
    </citation>
    <scope>NUCLEOTIDE SEQUENCE [LARGE SCALE GENOMIC DNA]</scope>
    <source>
        <strain evidence="3">YNDBR</strain>
        <tissue evidence="3">Leaf</tissue>
    </source>
</reference>
<proteinExistence type="inferred from homology"/>
<keyword evidence="4" id="KW-1185">Reference proteome</keyword>
<feature type="domain" description="Activator of Hsp90 ATPase AHSA1-like N-terminal" evidence="2">
    <location>
        <begin position="69"/>
        <end position="203"/>
    </location>
</feature>
<dbReference type="InterPro" id="IPR015310">
    <property type="entry name" value="AHSA1-like_N"/>
</dbReference>
<dbReference type="SMART" id="SM01000">
    <property type="entry name" value="Aha1_N"/>
    <property type="match status" value="1"/>
</dbReference>
<dbReference type="Pfam" id="PF09229">
    <property type="entry name" value="Aha1_N"/>
    <property type="match status" value="1"/>
</dbReference>
<evidence type="ECO:0000259" key="2">
    <source>
        <dbReference type="SMART" id="SM01000"/>
    </source>
</evidence>
<dbReference type="InterPro" id="IPR036338">
    <property type="entry name" value="Aha1"/>
</dbReference>
<evidence type="ECO:0000313" key="4">
    <source>
        <dbReference type="Proteomes" id="UP001420932"/>
    </source>
</evidence>
<protein>
    <recommendedName>
        <fullName evidence="2">Activator of Hsp90 ATPase AHSA1-like N-terminal domain-containing protein</fullName>
    </recommendedName>
</protein>
<name>A0AAP0EQQ3_9MAGN</name>
<evidence type="ECO:0000256" key="1">
    <source>
        <dbReference type="ARBA" id="ARBA00006817"/>
    </source>
</evidence>
<dbReference type="GO" id="GO:0005829">
    <property type="term" value="C:cytosol"/>
    <property type="evidence" value="ECO:0007669"/>
    <property type="project" value="TreeGrafter"/>
</dbReference>
<organism evidence="3 4">
    <name type="scientific">Stephania yunnanensis</name>
    <dbReference type="NCBI Taxonomy" id="152371"/>
    <lineage>
        <taxon>Eukaryota</taxon>
        <taxon>Viridiplantae</taxon>
        <taxon>Streptophyta</taxon>
        <taxon>Embryophyta</taxon>
        <taxon>Tracheophyta</taxon>
        <taxon>Spermatophyta</taxon>
        <taxon>Magnoliopsida</taxon>
        <taxon>Ranunculales</taxon>
        <taxon>Menispermaceae</taxon>
        <taxon>Menispermoideae</taxon>
        <taxon>Cissampelideae</taxon>
        <taxon>Stephania</taxon>
    </lineage>
</organism>
<dbReference type="Proteomes" id="UP001420932">
    <property type="component" value="Unassembled WGS sequence"/>
</dbReference>
<dbReference type="GO" id="GO:0001671">
    <property type="term" value="F:ATPase activator activity"/>
    <property type="evidence" value="ECO:0007669"/>
    <property type="project" value="InterPro"/>
</dbReference>
<dbReference type="PANTHER" id="PTHR13009">
    <property type="entry name" value="HEAT SHOCK PROTEIN 90 HSP90 CO-CHAPERONE AHA-1"/>
    <property type="match status" value="1"/>
</dbReference>
<dbReference type="GO" id="GO:0006457">
    <property type="term" value="P:protein folding"/>
    <property type="evidence" value="ECO:0007669"/>
    <property type="project" value="TreeGrafter"/>
</dbReference>
<dbReference type="AlphaFoldDB" id="A0AAP0EQQ3"/>
<evidence type="ECO:0000313" key="3">
    <source>
        <dbReference type="EMBL" id="KAK9097646.1"/>
    </source>
</evidence>
<gene>
    <name evidence="3" type="ORF">Syun_024691</name>
</gene>